<dbReference type="EMBL" id="SSTD01013061">
    <property type="protein sequence ID" value="TYK07860.1"/>
    <property type="molecule type" value="Genomic_DNA"/>
</dbReference>
<protein>
    <submittedName>
        <fullName evidence="1">Uncharacterized protein</fullName>
    </submittedName>
</protein>
<gene>
    <name evidence="1" type="ORF">E5676_scaffold1933G00010</name>
</gene>
<sequence length="219" mass="25494">MARACRQLLERVTSKDMANTCKEEFKYLLHIDEITSITCVPKGEQVWVLSAERLPPLKEKYYKSYKQQLQDIYGLVKFSHLHPKRRASVMFKALRGAHLNRTTIRVVKFTNPITGREMSRTLIHPQQCRSRLPQVLKMRERENLSHDFFSRAIRSSSEVRSYSGCIVGRVQFYTIEHDSRSTVLKSGVMVVGEDSGYRSVDNNFYDVLDEVLDVQYPLE</sequence>
<comment type="caution">
    <text evidence="1">The sequence shown here is derived from an EMBL/GenBank/DDBJ whole genome shotgun (WGS) entry which is preliminary data.</text>
</comment>
<name>A0A5D3C951_CUCMM</name>
<evidence type="ECO:0000313" key="2">
    <source>
        <dbReference type="Proteomes" id="UP000321947"/>
    </source>
</evidence>
<dbReference type="AlphaFoldDB" id="A0A5D3C951"/>
<reference evidence="1 2" key="1">
    <citation type="submission" date="2019-08" db="EMBL/GenBank/DDBJ databases">
        <title>Draft genome sequences of two oriental melons (Cucumis melo L. var makuwa).</title>
        <authorList>
            <person name="Kwon S.-Y."/>
        </authorList>
    </citation>
    <scope>NUCLEOTIDE SEQUENCE [LARGE SCALE GENOMIC DNA]</scope>
    <source>
        <strain evidence="2">cv. Chang Bougi</strain>
        <tissue evidence="1">Leaf</tissue>
    </source>
</reference>
<accession>A0A5D3C951</accession>
<organism evidence="1 2">
    <name type="scientific">Cucumis melo var. makuwa</name>
    <name type="common">Oriental melon</name>
    <dbReference type="NCBI Taxonomy" id="1194695"/>
    <lineage>
        <taxon>Eukaryota</taxon>
        <taxon>Viridiplantae</taxon>
        <taxon>Streptophyta</taxon>
        <taxon>Embryophyta</taxon>
        <taxon>Tracheophyta</taxon>
        <taxon>Spermatophyta</taxon>
        <taxon>Magnoliopsida</taxon>
        <taxon>eudicotyledons</taxon>
        <taxon>Gunneridae</taxon>
        <taxon>Pentapetalae</taxon>
        <taxon>rosids</taxon>
        <taxon>fabids</taxon>
        <taxon>Cucurbitales</taxon>
        <taxon>Cucurbitaceae</taxon>
        <taxon>Benincaseae</taxon>
        <taxon>Cucumis</taxon>
    </lineage>
</organism>
<proteinExistence type="predicted"/>
<evidence type="ECO:0000313" key="1">
    <source>
        <dbReference type="EMBL" id="TYK07860.1"/>
    </source>
</evidence>
<dbReference type="Proteomes" id="UP000321947">
    <property type="component" value="Unassembled WGS sequence"/>
</dbReference>